<dbReference type="SUPFAM" id="SSF56524">
    <property type="entry name" value="Oxidoreductase molybdopterin-binding domain"/>
    <property type="match status" value="1"/>
</dbReference>
<dbReference type="InterPro" id="IPR036374">
    <property type="entry name" value="OxRdtase_Mopterin-bd_sf"/>
</dbReference>
<dbReference type="InterPro" id="IPR014756">
    <property type="entry name" value="Ig_E-set"/>
</dbReference>
<dbReference type="Proteomes" id="UP000319771">
    <property type="component" value="Unassembled WGS sequence"/>
</dbReference>
<evidence type="ECO:0000256" key="5">
    <source>
        <dbReference type="SAM" id="MobiDB-lite"/>
    </source>
</evidence>
<evidence type="ECO:0000256" key="1">
    <source>
        <dbReference type="ARBA" id="ARBA00001924"/>
    </source>
</evidence>
<evidence type="ECO:0000259" key="7">
    <source>
        <dbReference type="Pfam" id="PF00174"/>
    </source>
</evidence>
<evidence type="ECO:0000313" key="10">
    <source>
        <dbReference type="Proteomes" id="UP000319771"/>
    </source>
</evidence>
<evidence type="ECO:0000256" key="6">
    <source>
        <dbReference type="SAM" id="SignalP"/>
    </source>
</evidence>
<feature type="domain" description="Oxidoreductase molybdopterin-binding" evidence="7">
    <location>
        <begin position="85"/>
        <end position="255"/>
    </location>
</feature>
<comment type="cofactor">
    <cofactor evidence="1">
        <name>Mo-molybdopterin</name>
        <dbReference type="ChEBI" id="CHEBI:71302"/>
    </cofactor>
</comment>
<dbReference type="InterPro" id="IPR005066">
    <property type="entry name" value="MoCF_OxRdtse_dimer"/>
</dbReference>
<evidence type="ECO:0000256" key="4">
    <source>
        <dbReference type="ARBA" id="ARBA00023002"/>
    </source>
</evidence>
<keyword evidence="2" id="KW-0500">Molybdenum</keyword>
<keyword evidence="3" id="KW-0479">Metal-binding</keyword>
<dbReference type="GO" id="GO:0020037">
    <property type="term" value="F:heme binding"/>
    <property type="evidence" value="ECO:0007669"/>
    <property type="project" value="TreeGrafter"/>
</dbReference>
<dbReference type="AlphaFoldDB" id="A0A538UDJ8"/>
<dbReference type="InterPro" id="IPR000572">
    <property type="entry name" value="OxRdtase_Mopterin-bd_dom"/>
</dbReference>
<feature type="region of interest" description="Disordered" evidence="5">
    <location>
        <begin position="369"/>
        <end position="393"/>
    </location>
</feature>
<dbReference type="PANTHER" id="PTHR19372:SF7">
    <property type="entry name" value="SULFITE OXIDASE, MITOCHONDRIAL"/>
    <property type="match status" value="1"/>
</dbReference>
<keyword evidence="4" id="KW-0560">Oxidoreductase</keyword>
<protein>
    <submittedName>
        <fullName evidence="9">Sulfite oxidase</fullName>
    </submittedName>
</protein>
<dbReference type="Pfam" id="PF03404">
    <property type="entry name" value="Mo-co_dimer"/>
    <property type="match status" value="1"/>
</dbReference>
<feature type="domain" description="Moybdenum cofactor oxidoreductase dimerisation" evidence="8">
    <location>
        <begin position="277"/>
        <end position="400"/>
    </location>
</feature>
<dbReference type="GO" id="GO:0008482">
    <property type="term" value="F:sulfite oxidase activity"/>
    <property type="evidence" value="ECO:0007669"/>
    <property type="project" value="TreeGrafter"/>
</dbReference>
<sequence>MTRTSRRAFLAALARAGLGAATLASLPRWARAAAAAGAPAAAPAPPPSGADFIVRNDRPEHLETTLEALGRSWITRNDRFFVRSHLSVPSLAAADWRLALTGLVTTPLTLTLAELKALPQITAVHTLECAGNGRGLFQLPSTSGTQWERGAVGNAEWVGVRLSTLLARADAAAEAKHVWFEAADLAPVPGVPPFLRSIPIEKAKDDVLLAHTMNGEPLSERHGFPLRAIVPGWFGMASTKWLTGVRVENQPSDNHFMVRGYRYAYPGEDPATAPPVETLRVKSVITGPVDGSIVVVPRRTAKNKRPLLRVQGFAWAGPAGVRLVEISTDGGRAWRPAGFMGDTAPGAWRAWATEIEVTPPARVSVMARATANDGETQPPEARPNAGGYGNNSMHKVTVSVRAI</sequence>
<organism evidence="9 10">
    <name type="scientific">Eiseniibacteriota bacterium</name>
    <dbReference type="NCBI Taxonomy" id="2212470"/>
    <lineage>
        <taxon>Bacteria</taxon>
        <taxon>Candidatus Eiseniibacteriota</taxon>
    </lineage>
</organism>
<feature type="signal peptide" evidence="6">
    <location>
        <begin position="1"/>
        <end position="32"/>
    </location>
</feature>
<feature type="chain" id="PRO_5021701996" evidence="6">
    <location>
        <begin position="33"/>
        <end position="403"/>
    </location>
</feature>
<reference evidence="9 10" key="1">
    <citation type="journal article" date="2019" name="Nat. Microbiol.">
        <title>Mediterranean grassland soil C-N compound turnover is dependent on rainfall and depth, and is mediated by genomically divergent microorganisms.</title>
        <authorList>
            <person name="Diamond S."/>
            <person name="Andeer P.F."/>
            <person name="Li Z."/>
            <person name="Crits-Christoph A."/>
            <person name="Burstein D."/>
            <person name="Anantharaman K."/>
            <person name="Lane K.R."/>
            <person name="Thomas B.C."/>
            <person name="Pan C."/>
            <person name="Northen T.R."/>
            <person name="Banfield J.F."/>
        </authorList>
    </citation>
    <scope>NUCLEOTIDE SEQUENCE [LARGE SCALE GENOMIC DNA]</scope>
    <source>
        <strain evidence="9">WS_11</strain>
    </source>
</reference>
<accession>A0A538UDJ8</accession>
<gene>
    <name evidence="9" type="ORF">E6K81_02150</name>
</gene>
<dbReference type="GO" id="GO:0030151">
    <property type="term" value="F:molybdenum ion binding"/>
    <property type="evidence" value="ECO:0007669"/>
    <property type="project" value="InterPro"/>
</dbReference>
<dbReference type="PROSITE" id="PS51318">
    <property type="entry name" value="TAT"/>
    <property type="match status" value="1"/>
</dbReference>
<comment type="caution">
    <text evidence="9">The sequence shown here is derived from an EMBL/GenBank/DDBJ whole genome shotgun (WGS) entry which is preliminary data.</text>
</comment>
<evidence type="ECO:0000256" key="3">
    <source>
        <dbReference type="ARBA" id="ARBA00022723"/>
    </source>
</evidence>
<dbReference type="Gene3D" id="2.60.40.650">
    <property type="match status" value="1"/>
</dbReference>
<dbReference type="GO" id="GO:0043546">
    <property type="term" value="F:molybdopterin cofactor binding"/>
    <property type="evidence" value="ECO:0007669"/>
    <property type="project" value="TreeGrafter"/>
</dbReference>
<dbReference type="Pfam" id="PF00174">
    <property type="entry name" value="Oxidored_molyb"/>
    <property type="match status" value="1"/>
</dbReference>
<dbReference type="Gene3D" id="3.90.420.10">
    <property type="entry name" value="Oxidoreductase, molybdopterin-binding domain"/>
    <property type="match status" value="1"/>
</dbReference>
<proteinExistence type="predicted"/>
<dbReference type="SUPFAM" id="SSF81296">
    <property type="entry name" value="E set domains"/>
    <property type="match status" value="1"/>
</dbReference>
<dbReference type="GO" id="GO:0006790">
    <property type="term" value="P:sulfur compound metabolic process"/>
    <property type="evidence" value="ECO:0007669"/>
    <property type="project" value="TreeGrafter"/>
</dbReference>
<dbReference type="PANTHER" id="PTHR19372">
    <property type="entry name" value="SULFITE REDUCTASE"/>
    <property type="match status" value="1"/>
</dbReference>
<dbReference type="PRINTS" id="PR00407">
    <property type="entry name" value="EUMOPTERIN"/>
</dbReference>
<evidence type="ECO:0000313" key="9">
    <source>
        <dbReference type="EMBL" id="TMQ73930.1"/>
    </source>
</evidence>
<dbReference type="EMBL" id="VBPB01000030">
    <property type="protein sequence ID" value="TMQ73930.1"/>
    <property type="molecule type" value="Genomic_DNA"/>
</dbReference>
<evidence type="ECO:0000256" key="2">
    <source>
        <dbReference type="ARBA" id="ARBA00022505"/>
    </source>
</evidence>
<dbReference type="InterPro" id="IPR008335">
    <property type="entry name" value="Mopterin_OxRdtase_euk"/>
</dbReference>
<evidence type="ECO:0000259" key="8">
    <source>
        <dbReference type="Pfam" id="PF03404"/>
    </source>
</evidence>
<dbReference type="CDD" id="cd02110">
    <property type="entry name" value="SO_family_Moco_dimer"/>
    <property type="match status" value="1"/>
</dbReference>
<name>A0A538UDJ8_UNCEI</name>
<keyword evidence="6" id="KW-0732">Signal</keyword>
<dbReference type="InterPro" id="IPR006311">
    <property type="entry name" value="TAT_signal"/>
</dbReference>